<dbReference type="AlphaFoldDB" id="A0A8S9THI6"/>
<comment type="caution">
    <text evidence="1">The sequence shown here is derived from an EMBL/GenBank/DDBJ whole genome shotgun (WGS) entry which is preliminary data.</text>
</comment>
<accession>A0A8S9THI6</accession>
<gene>
    <name evidence="1" type="ORF">GN958_ATG22538</name>
</gene>
<protein>
    <submittedName>
        <fullName evidence="1">Putative DDE Tnp4 domain-containing protein</fullName>
    </submittedName>
</protein>
<organism evidence="1 2">
    <name type="scientific">Phytophthora infestans</name>
    <name type="common">Potato late blight agent</name>
    <name type="synonym">Botrytis infestans</name>
    <dbReference type="NCBI Taxonomy" id="4787"/>
    <lineage>
        <taxon>Eukaryota</taxon>
        <taxon>Sar</taxon>
        <taxon>Stramenopiles</taxon>
        <taxon>Oomycota</taxon>
        <taxon>Peronosporomycetes</taxon>
        <taxon>Peronosporales</taxon>
        <taxon>Peronosporaceae</taxon>
        <taxon>Phytophthora</taxon>
    </lineage>
</organism>
<dbReference type="EMBL" id="JAACNO010003143">
    <property type="protein sequence ID" value="KAF4128276.1"/>
    <property type="molecule type" value="Genomic_DNA"/>
</dbReference>
<reference evidence="1" key="1">
    <citation type="submission" date="2020-03" db="EMBL/GenBank/DDBJ databases">
        <title>Hybrid Assembly of Korean Phytophthora infestans isolates.</title>
        <authorList>
            <person name="Prokchorchik M."/>
            <person name="Lee Y."/>
            <person name="Seo J."/>
            <person name="Cho J.-H."/>
            <person name="Park Y.-E."/>
            <person name="Jang D.-C."/>
            <person name="Im J.-S."/>
            <person name="Choi J.-G."/>
            <person name="Park H.-J."/>
            <person name="Lee G.-B."/>
            <person name="Lee Y.-G."/>
            <person name="Hong S.-Y."/>
            <person name="Cho K."/>
            <person name="Sohn K.H."/>
        </authorList>
    </citation>
    <scope>NUCLEOTIDE SEQUENCE</scope>
    <source>
        <strain evidence="1">KR_2_A2</strain>
    </source>
</reference>
<sequence length="144" mass="16765">MIDVMPEKAVAVLLYRLSFPRRLHDMASTFGRSRPALSRIFLWMNARHHDRMYFNLGVVRRQMRGIELRTAVANFFFAVPDGTKVGICRPYPRKEHRCEDLQSQLYNGIMKMHCLSFEQEPGTFFEIALIAAFCSRHIASSGYF</sequence>
<evidence type="ECO:0000313" key="2">
    <source>
        <dbReference type="Proteomes" id="UP000704712"/>
    </source>
</evidence>
<evidence type="ECO:0000313" key="1">
    <source>
        <dbReference type="EMBL" id="KAF4128276.1"/>
    </source>
</evidence>
<dbReference type="Proteomes" id="UP000704712">
    <property type="component" value="Unassembled WGS sequence"/>
</dbReference>
<name>A0A8S9THI6_PHYIN</name>
<proteinExistence type="predicted"/>